<dbReference type="Pfam" id="PF13489">
    <property type="entry name" value="Methyltransf_23"/>
    <property type="match status" value="1"/>
</dbReference>
<evidence type="ECO:0000313" key="1">
    <source>
        <dbReference type="EMBL" id="RJX70922.1"/>
    </source>
</evidence>
<dbReference type="EMBL" id="QVMU01000009">
    <property type="protein sequence ID" value="RJX70922.1"/>
    <property type="molecule type" value="Genomic_DNA"/>
</dbReference>
<name>A0A3A6QE58_9VIBR</name>
<dbReference type="RefSeq" id="WP_120031334.1">
    <property type="nucleotide sequence ID" value="NZ_QVMU01000009.1"/>
</dbReference>
<keyword evidence="2" id="KW-1185">Reference proteome</keyword>
<reference evidence="1 2" key="1">
    <citation type="submission" date="2018-08" db="EMBL/GenBank/DDBJ databases">
        <title>Vibrio isolated from the Eastern China Marginal Seas.</title>
        <authorList>
            <person name="Li Y."/>
        </authorList>
    </citation>
    <scope>NUCLEOTIDE SEQUENCE [LARGE SCALE GENOMIC DNA]</scope>
    <source>
        <strain evidence="1 2">BEI233</strain>
    </source>
</reference>
<sequence length="192" mass="21271">MSVNYYNNNAQEFYNGTVNVEMQSLYNEFLPLIPKGGAILDAGCGSGRDTLAFKSQGFRVHSIDASAELAQLAEALIKQPVEVTTFQQFSASVQFDAVWACASLLHVPFDELPLAFSNLAIPLNEGGVFYCSFKYGDDEVERNGRFFTNLDEARLNSILATTSLTAQKLWITGDLRKGREKEQWLNAILVKG</sequence>
<dbReference type="GO" id="GO:0008168">
    <property type="term" value="F:methyltransferase activity"/>
    <property type="evidence" value="ECO:0007669"/>
    <property type="project" value="UniProtKB-KW"/>
</dbReference>
<proteinExistence type="predicted"/>
<gene>
    <name evidence="1" type="ORF">DZ860_11345</name>
</gene>
<evidence type="ECO:0000313" key="2">
    <source>
        <dbReference type="Proteomes" id="UP000273252"/>
    </source>
</evidence>
<accession>A0A3A6QE58</accession>
<organism evidence="1 2">
    <name type="scientific">Vibrio sinensis</name>
    <dbReference type="NCBI Taxonomy" id="2302434"/>
    <lineage>
        <taxon>Bacteria</taxon>
        <taxon>Pseudomonadati</taxon>
        <taxon>Pseudomonadota</taxon>
        <taxon>Gammaproteobacteria</taxon>
        <taxon>Vibrionales</taxon>
        <taxon>Vibrionaceae</taxon>
        <taxon>Vibrio</taxon>
    </lineage>
</organism>
<dbReference type="GO" id="GO:0032259">
    <property type="term" value="P:methylation"/>
    <property type="evidence" value="ECO:0007669"/>
    <property type="project" value="UniProtKB-KW"/>
</dbReference>
<dbReference type="PANTHER" id="PTHR43861">
    <property type="entry name" value="TRANS-ACONITATE 2-METHYLTRANSFERASE-RELATED"/>
    <property type="match status" value="1"/>
</dbReference>
<dbReference type="Proteomes" id="UP000273252">
    <property type="component" value="Unassembled WGS sequence"/>
</dbReference>
<keyword evidence="1" id="KW-0489">Methyltransferase</keyword>
<dbReference type="PANTHER" id="PTHR43861:SF1">
    <property type="entry name" value="TRANS-ACONITATE 2-METHYLTRANSFERASE"/>
    <property type="match status" value="1"/>
</dbReference>
<dbReference type="Gene3D" id="3.40.50.150">
    <property type="entry name" value="Vaccinia Virus protein VP39"/>
    <property type="match status" value="1"/>
</dbReference>
<dbReference type="CDD" id="cd02440">
    <property type="entry name" value="AdoMet_MTases"/>
    <property type="match status" value="1"/>
</dbReference>
<dbReference type="InterPro" id="IPR029063">
    <property type="entry name" value="SAM-dependent_MTases_sf"/>
</dbReference>
<keyword evidence="1" id="KW-0808">Transferase</keyword>
<dbReference type="AlphaFoldDB" id="A0A3A6QE58"/>
<comment type="caution">
    <text evidence="1">The sequence shown here is derived from an EMBL/GenBank/DDBJ whole genome shotgun (WGS) entry which is preliminary data.</text>
</comment>
<dbReference type="SUPFAM" id="SSF53335">
    <property type="entry name" value="S-adenosyl-L-methionine-dependent methyltransferases"/>
    <property type="match status" value="1"/>
</dbReference>
<dbReference type="OrthoDB" id="7348755at2"/>
<protein>
    <submittedName>
        <fullName evidence="1">Class I SAM-dependent methyltransferase</fullName>
    </submittedName>
</protein>